<dbReference type="Pfam" id="PF08378">
    <property type="entry name" value="NERD"/>
    <property type="match status" value="1"/>
</dbReference>
<dbReference type="PROSITE" id="PS50965">
    <property type="entry name" value="NERD"/>
    <property type="match status" value="1"/>
</dbReference>
<evidence type="ECO:0000313" key="4">
    <source>
        <dbReference type="Proteomes" id="UP000534001"/>
    </source>
</evidence>
<keyword evidence="5" id="KW-1185">Reference proteome</keyword>
<organism evidence="2 4">
    <name type="scientific">Jeotgalicoccus coquinae</name>
    <dbReference type="NCBI Taxonomy" id="709509"/>
    <lineage>
        <taxon>Bacteria</taxon>
        <taxon>Bacillati</taxon>
        <taxon>Bacillota</taxon>
        <taxon>Bacilli</taxon>
        <taxon>Bacillales</taxon>
        <taxon>Staphylococcaceae</taxon>
        <taxon>Jeotgalicoccus</taxon>
    </lineage>
</organism>
<dbReference type="EMBL" id="JACHFF010000001">
    <property type="protein sequence ID" value="MBB6422714.1"/>
    <property type="molecule type" value="Genomic_DNA"/>
</dbReference>
<sequence length="326" mass="37797">MFLNTRGKSHDLLFYETLERRCELTSVEKSWFKTFQKGFEGECLYDDIFEDVGHDDVLVYRDLYLKLGKSVTQYDALVINDDGIVVNEIKNYTGDYKVEGGDWFRNGQRISEAPLAQLNRAVGKLIGLKNSVNGQFGVSGKLIFVSDDFYLQTDDNSLWPKIVVRMDLRRYLRGFRGGKIGNKSQFIIRLLSENIVENPYIDNNVDEARLRKGIYCGQCGSFSLIKSRFHLVCSECGSKESNETHLLRAMNDYQFLFYGKPMTRTAFSYLINEEIHWKTVSRALLKHCYINKNGVSTTYQFKYKDFDDALSKGDTHIKYKDYLTQK</sequence>
<accession>A0A6V7RB69</accession>
<dbReference type="InterPro" id="IPR011528">
    <property type="entry name" value="NERD"/>
</dbReference>
<dbReference type="Proteomes" id="UP000534001">
    <property type="component" value="Unassembled WGS sequence"/>
</dbReference>
<proteinExistence type="predicted"/>
<dbReference type="EMBL" id="CAJEWA010000005">
    <property type="protein sequence ID" value="CAD2074539.1"/>
    <property type="molecule type" value="Genomic_DNA"/>
</dbReference>
<dbReference type="AlphaFoldDB" id="A0A6V7RB69"/>
<evidence type="ECO:0000313" key="3">
    <source>
        <dbReference type="EMBL" id="MBB6422714.1"/>
    </source>
</evidence>
<reference evidence="2 4" key="1">
    <citation type="submission" date="2020-07" db="EMBL/GenBank/DDBJ databases">
        <authorList>
            <person name="Criscuolo A."/>
        </authorList>
    </citation>
    <scope>NUCLEOTIDE SEQUENCE [LARGE SCALE GENOMIC DNA]</scope>
    <source>
        <strain evidence="2">CIP111751</strain>
    </source>
</reference>
<evidence type="ECO:0000313" key="5">
    <source>
        <dbReference type="Proteomes" id="UP000545588"/>
    </source>
</evidence>
<feature type="domain" description="NERD" evidence="1">
    <location>
        <begin position="37"/>
        <end position="145"/>
    </location>
</feature>
<gene>
    <name evidence="3" type="ORF">HNR41_000640</name>
    <name evidence="2" type="ORF">JEOCOQ751_00965</name>
</gene>
<protein>
    <submittedName>
        <fullName evidence="2">Nuclease-related domain protein</fullName>
    </submittedName>
</protein>
<reference evidence="3 5" key="2">
    <citation type="submission" date="2020-08" db="EMBL/GenBank/DDBJ databases">
        <title>Genomic Encyclopedia of Type Strains, Phase IV (KMG-IV): sequencing the most valuable type-strain genomes for metagenomic binning, comparative biology and taxonomic classification.</title>
        <authorList>
            <person name="Goeker M."/>
        </authorList>
    </citation>
    <scope>NUCLEOTIDE SEQUENCE [LARGE SCALE GENOMIC DNA]</scope>
    <source>
        <strain evidence="3 5">DSM 22419</strain>
    </source>
</reference>
<evidence type="ECO:0000259" key="1">
    <source>
        <dbReference type="PROSITE" id="PS50965"/>
    </source>
</evidence>
<dbReference type="Proteomes" id="UP000545588">
    <property type="component" value="Unassembled WGS sequence"/>
</dbReference>
<evidence type="ECO:0000313" key="2">
    <source>
        <dbReference type="EMBL" id="CAD2074539.1"/>
    </source>
</evidence>
<comment type="caution">
    <text evidence="2">The sequence shown here is derived from an EMBL/GenBank/DDBJ whole genome shotgun (WGS) entry which is preliminary data.</text>
</comment>
<dbReference type="RefSeq" id="WP_184281687.1">
    <property type="nucleotide sequence ID" value="NZ_BMCO01000001.1"/>
</dbReference>
<name>A0A6V7RB69_9STAP</name>